<evidence type="ECO:0000256" key="1">
    <source>
        <dbReference type="ARBA" id="ARBA00022801"/>
    </source>
</evidence>
<gene>
    <name evidence="3" type="ORF">N7E81_07740</name>
</gene>
<reference evidence="3" key="1">
    <citation type="submission" date="2022-10" db="EMBL/GenBank/DDBJ databases">
        <title>Comparative genomics and taxonomic characterization of three novel marine species of genus Reichenbachiella exhibiting antioxidant and polysaccharide degradation activities.</title>
        <authorList>
            <person name="Muhammad N."/>
            <person name="Lee Y.-J."/>
            <person name="Ko J."/>
            <person name="Kim S.-G."/>
        </authorList>
    </citation>
    <scope>NUCLEOTIDE SEQUENCE</scope>
    <source>
        <strain evidence="3">Wsw4-B4</strain>
    </source>
</reference>
<organism evidence="3 4">
    <name type="scientific">Reichenbachiella carrageenanivorans</name>
    <dbReference type="NCBI Taxonomy" id="2979869"/>
    <lineage>
        <taxon>Bacteria</taxon>
        <taxon>Pseudomonadati</taxon>
        <taxon>Bacteroidota</taxon>
        <taxon>Cytophagia</taxon>
        <taxon>Cytophagales</taxon>
        <taxon>Reichenbachiellaceae</taxon>
        <taxon>Reichenbachiella</taxon>
    </lineage>
</organism>
<dbReference type="PANTHER" id="PTHR31988">
    <property type="entry name" value="ESTERASE, PUTATIVE (DUF303)-RELATED"/>
    <property type="match status" value="1"/>
</dbReference>
<dbReference type="RefSeq" id="WP_263052718.1">
    <property type="nucleotide sequence ID" value="NZ_CP106735.1"/>
</dbReference>
<proteinExistence type="predicted"/>
<keyword evidence="1" id="KW-0378">Hydrolase</keyword>
<dbReference type="Pfam" id="PF03629">
    <property type="entry name" value="SASA"/>
    <property type="match status" value="1"/>
</dbReference>
<dbReference type="Gene3D" id="3.40.50.1110">
    <property type="entry name" value="SGNH hydrolase"/>
    <property type="match status" value="1"/>
</dbReference>
<evidence type="ECO:0000259" key="2">
    <source>
        <dbReference type="Pfam" id="PF03629"/>
    </source>
</evidence>
<protein>
    <submittedName>
        <fullName evidence="3">Sialate O-acetylesterase</fullName>
    </submittedName>
</protein>
<sequence>MIRFIFTLSLSLICMISLCQTALPIKVFILAGQSNMDGRGNPAELTSEDSLRWLKAQSQIMLAYNHDSIAPLYAAKSSDFILKKFKLQHYFGPELFFGINLAEARPNEQFLFIKRSVGGTSLYGCWNPNWTKEKAIVMNEQNRPKLYWDTEAYLDKILTMPEYSNYQIEGVLWVQGEADSNVDKIGEVPPAAYEENLTNLIHAFRRKTNRPDLPFIMFQVGKGKVVDGMYRVAKNVSNVSLIPQSTDATSPDFYPKYAPPRGHYNTSSMKRIGTQFAEYYLKRYAQ</sequence>
<dbReference type="SUPFAM" id="SSF52266">
    <property type="entry name" value="SGNH hydrolase"/>
    <property type="match status" value="1"/>
</dbReference>
<dbReference type="PANTHER" id="PTHR31988:SF19">
    <property type="entry name" value="9-O-ACETYL-N-ACETYLNEURAMINIC ACID DEACETYLASE-RELATED"/>
    <property type="match status" value="1"/>
</dbReference>
<dbReference type="Proteomes" id="UP001062165">
    <property type="component" value="Chromosome"/>
</dbReference>
<dbReference type="InterPro" id="IPR052940">
    <property type="entry name" value="Carb_Esterase_6"/>
</dbReference>
<accession>A0ABY6D5A2</accession>
<evidence type="ECO:0000313" key="3">
    <source>
        <dbReference type="EMBL" id="UXX80989.1"/>
    </source>
</evidence>
<keyword evidence="4" id="KW-1185">Reference proteome</keyword>
<name>A0ABY6D5A2_9BACT</name>
<dbReference type="InterPro" id="IPR005181">
    <property type="entry name" value="SASA"/>
</dbReference>
<evidence type="ECO:0000313" key="4">
    <source>
        <dbReference type="Proteomes" id="UP001062165"/>
    </source>
</evidence>
<dbReference type="InterPro" id="IPR036514">
    <property type="entry name" value="SGNH_hydro_sf"/>
</dbReference>
<feature type="domain" description="Sialate O-acetylesterase" evidence="2">
    <location>
        <begin position="26"/>
        <end position="282"/>
    </location>
</feature>
<dbReference type="EMBL" id="CP106735">
    <property type="protein sequence ID" value="UXX80989.1"/>
    <property type="molecule type" value="Genomic_DNA"/>
</dbReference>